<evidence type="ECO:0000256" key="2">
    <source>
        <dbReference type="ARBA" id="ARBA00012682"/>
    </source>
</evidence>
<dbReference type="PIRSF" id="PIRSF000349">
    <property type="entry name" value="SODismutase"/>
    <property type="match status" value="1"/>
</dbReference>
<comment type="similarity">
    <text evidence="1 6">Belongs to the iron/manganese superoxide dismutase family.</text>
</comment>
<dbReference type="Pfam" id="PF00081">
    <property type="entry name" value="Sod_Fe_N"/>
    <property type="match status" value="1"/>
</dbReference>
<gene>
    <name evidence="9" type="ORF">GGR24_000459</name>
</gene>
<evidence type="ECO:0000313" key="10">
    <source>
        <dbReference type="Proteomes" id="UP000528964"/>
    </source>
</evidence>
<dbReference type="PANTHER" id="PTHR43595">
    <property type="entry name" value="37S RIBOSOMAL PROTEIN S26, MITOCHONDRIAL"/>
    <property type="match status" value="1"/>
</dbReference>
<name>A0A7W6CVF7_9HYPH</name>
<feature type="binding site" evidence="5">
    <location>
        <position position="119"/>
    </location>
    <ligand>
        <name>Mn(2+)</name>
        <dbReference type="ChEBI" id="CHEBI:29035"/>
    </ligand>
</feature>
<reference evidence="9 10" key="1">
    <citation type="submission" date="2020-08" db="EMBL/GenBank/DDBJ databases">
        <title>Genomic Encyclopedia of Type Strains, Phase IV (KMG-IV): sequencing the most valuable type-strain genomes for metagenomic binning, comparative biology and taxonomic classification.</title>
        <authorList>
            <person name="Goeker M."/>
        </authorList>
    </citation>
    <scope>NUCLEOTIDE SEQUENCE [LARGE SCALE GENOMIC DNA]</scope>
    <source>
        <strain evidence="9 10">DSM 25481</strain>
    </source>
</reference>
<dbReference type="InterPro" id="IPR036324">
    <property type="entry name" value="Mn/Fe_SOD_N_sf"/>
</dbReference>
<feature type="binding site" evidence="5">
    <location>
        <position position="64"/>
    </location>
    <ligand>
        <name>Mn(2+)</name>
        <dbReference type="ChEBI" id="CHEBI:29035"/>
    </ligand>
</feature>
<accession>A0A7W6CVF7</accession>
<feature type="binding site" evidence="5">
    <location>
        <position position="201"/>
    </location>
    <ligand>
        <name>Mn(2+)</name>
        <dbReference type="ChEBI" id="CHEBI:29035"/>
    </ligand>
</feature>
<evidence type="ECO:0000259" key="7">
    <source>
        <dbReference type="Pfam" id="PF00081"/>
    </source>
</evidence>
<dbReference type="GO" id="GO:0004784">
    <property type="term" value="F:superoxide dismutase activity"/>
    <property type="evidence" value="ECO:0007669"/>
    <property type="project" value="UniProtKB-EC"/>
</dbReference>
<dbReference type="InterPro" id="IPR019832">
    <property type="entry name" value="Mn/Fe_SOD_C"/>
</dbReference>
<proteinExistence type="inferred from homology"/>
<dbReference type="InterPro" id="IPR036314">
    <property type="entry name" value="SOD_C_sf"/>
</dbReference>
<keyword evidence="3 5" id="KW-0479">Metal-binding</keyword>
<feature type="domain" description="Manganese/iron superoxide dismutase N-terminal" evidence="7">
    <location>
        <begin position="40"/>
        <end position="126"/>
    </location>
</feature>
<dbReference type="InterPro" id="IPR019831">
    <property type="entry name" value="Mn/Fe_SOD_N"/>
</dbReference>
<dbReference type="PRINTS" id="PR01703">
    <property type="entry name" value="MNSODISMTASE"/>
</dbReference>
<comment type="caution">
    <text evidence="9">The sequence shown here is derived from an EMBL/GenBank/DDBJ whole genome shotgun (WGS) entry which is preliminary data.</text>
</comment>
<evidence type="ECO:0000256" key="1">
    <source>
        <dbReference type="ARBA" id="ARBA00008714"/>
    </source>
</evidence>
<evidence type="ECO:0000256" key="6">
    <source>
        <dbReference type="RuleBase" id="RU000414"/>
    </source>
</evidence>
<feature type="binding site" evidence="5">
    <location>
        <position position="205"/>
    </location>
    <ligand>
        <name>Mn(2+)</name>
        <dbReference type="ChEBI" id="CHEBI:29035"/>
    </ligand>
</feature>
<dbReference type="PANTHER" id="PTHR43595:SF2">
    <property type="entry name" value="SMALL RIBOSOMAL SUBUNIT PROTEIN MS42"/>
    <property type="match status" value="1"/>
</dbReference>
<organism evidence="9 10">
    <name type="scientific">Hansschlegelia beijingensis</name>
    <dbReference type="NCBI Taxonomy" id="1133344"/>
    <lineage>
        <taxon>Bacteria</taxon>
        <taxon>Pseudomonadati</taxon>
        <taxon>Pseudomonadota</taxon>
        <taxon>Alphaproteobacteria</taxon>
        <taxon>Hyphomicrobiales</taxon>
        <taxon>Methylopilaceae</taxon>
        <taxon>Hansschlegelia</taxon>
    </lineage>
</organism>
<evidence type="ECO:0000256" key="3">
    <source>
        <dbReference type="ARBA" id="ARBA00022723"/>
    </source>
</evidence>
<keyword evidence="10" id="KW-1185">Reference proteome</keyword>
<dbReference type="EMBL" id="JACIDR010000001">
    <property type="protein sequence ID" value="MBB3971826.1"/>
    <property type="molecule type" value="Genomic_DNA"/>
</dbReference>
<dbReference type="GO" id="GO:0046872">
    <property type="term" value="F:metal ion binding"/>
    <property type="evidence" value="ECO:0007669"/>
    <property type="project" value="UniProtKB-KW"/>
</dbReference>
<dbReference type="InterPro" id="IPR019833">
    <property type="entry name" value="Mn/Fe_SOD_BS"/>
</dbReference>
<dbReference type="Proteomes" id="UP000528964">
    <property type="component" value="Unassembled WGS sequence"/>
</dbReference>
<comment type="catalytic activity">
    <reaction evidence="6">
        <text>2 superoxide + 2 H(+) = H2O2 + O2</text>
        <dbReference type="Rhea" id="RHEA:20696"/>
        <dbReference type="ChEBI" id="CHEBI:15378"/>
        <dbReference type="ChEBI" id="CHEBI:15379"/>
        <dbReference type="ChEBI" id="CHEBI:16240"/>
        <dbReference type="ChEBI" id="CHEBI:18421"/>
        <dbReference type="EC" id="1.15.1.1"/>
    </reaction>
</comment>
<evidence type="ECO:0000256" key="4">
    <source>
        <dbReference type="ARBA" id="ARBA00023002"/>
    </source>
</evidence>
<dbReference type="Gene3D" id="1.10.287.990">
    <property type="entry name" value="Fe,Mn superoxide dismutase (SOD) domain"/>
    <property type="match status" value="1"/>
</dbReference>
<dbReference type="GO" id="GO:0005737">
    <property type="term" value="C:cytoplasm"/>
    <property type="evidence" value="ECO:0007669"/>
    <property type="project" value="TreeGrafter"/>
</dbReference>
<dbReference type="Gene3D" id="3.55.40.20">
    <property type="entry name" value="Iron/manganese superoxide dismutase, C-terminal domain"/>
    <property type="match status" value="1"/>
</dbReference>
<dbReference type="PROSITE" id="PS00088">
    <property type="entry name" value="SOD_MN"/>
    <property type="match status" value="1"/>
</dbReference>
<protein>
    <recommendedName>
        <fullName evidence="2 6">Superoxide dismutase</fullName>
        <ecNumber evidence="2 6">1.15.1.1</ecNumber>
    </recommendedName>
</protein>
<dbReference type="SUPFAM" id="SSF46609">
    <property type="entry name" value="Fe,Mn superoxide dismutase (SOD), N-terminal domain"/>
    <property type="match status" value="1"/>
</dbReference>
<sequence length="245" mass="26743">MTRRTLLTVAAGATAIVATSRDGFSQSYDNTSAGGSSGPFQLPPLPYAASALEPSIDAQTVALHHGRHHAAYVANLNQAAKVAPEIAKRPIEHVLSRLGDLPDAVRATVHNNLGGHANHSMYWLVMGGAGGAPTGEAMEAIERDFGGLDDLQRRFNAAGAGVFGSGWVFVTVDRTGRLAIETRPNQDTPLMDGKRVLFGNDLWEHSYYLKYQSRRADYLKAWWDVLNWARIEERYRAARTGELTI</sequence>
<evidence type="ECO:0000259" key="8">
    <source>
        <dbReference type="Pfam" id="PF02777"/>
    </source>
</evidence>
<feature type="domain" description="Manganese/iron superoxide dismutase C-terminal" evidence="8">
    <location>
        <begin position="133"/>
        <end position="234"/>
    </location>
</feature>
<dbReference type="Pfam" id="PF02777">
    <property type="entry name" value="Sod_Fe_C"/>
    <property type="match status" value="1"/>
</dbReference>
<dbReference type="InterPro" id="IPR001189">
    <property type="entry name" value="Mn/Fe_SOD"/>
</dbReference>
<comment type="function">
    <text evidence="6">Destroys radicals which are normally produced within the cells and which are toxic to biological systems.</text>
</comment>
<keyword evidence="4 6" id="KW-0560">Oxidoreductase</keyword>
<dbReference type="EC" id="1.15.1.1" evidence="2 6"/>
<evidence type="ECO:0000313" key="9">
    <source>
        <dbReference type="EMBL" id="MBB3971826.1"/>
    </source>
</evidence>
<dbReference type="RefSeq" id="WP_183393672.1">
    <property type="nucleotide sequence ID" value="NZ_JACIDR010000001.1"/>
</dbReference>
<dbReference type="SUPFAM" id="SSF54719">
    <property type="entry name" value="Fe,Mn superoxide dismutase (SOD), C-terminal domain"/>
    <property type="match status" value="1"/>
</dbReference>
<dbReference type="AlphaFoldDB" id="A0A7W6CVF7"/>
<evidence type="ECO:0000256" key="5">
    <source>
        <dbReference type="PIRSR" id="PIRSR000349-1"/>
    </source>
</evidence>